<keyword evidence="2" id="KW-1185">Reference proteome</keyword>
<comment type="caution">
    <text evidence="1">The sequence shown here is derived from an EMBL/GenBank/DDBJ whole genome shotgun (WGS) entry which is preliminary data.</text>
</comment>
<name>A0A6I4TX77_9SPHN</name>
<evidence type="ECO:0000313" key="2">
    <source>
        <dbReference type="Proteomes" id="UP000469430"/>
    </source>
</evidence>
<dbReference type="AlphaFoldDB" id="A0A6I4TX77"/>
<protein>
    <submittedName>
        <fullName evidence="1">DUF3892 domain-containing protein</fullName>
    </submittedName>
</protein>
<dbReference type="EMBL" id="WTYJ01000001">
    <property type="protein sequence ID" value="MXO98923.1"/>
    <property type="molecule type" value="Genomic_DNA"/>
</dbReference>
<dbReference type="RefSeq" id="WP_161390514.1">
    <property type="nucleotide sequence ID" value="NZ_JBHSCP010000001.1"/>
</dbReference>
<dbReference type="Pfam" id="PF13031">
    <property type="entry name" value="DUF3892"/>
    <property type="match status" value="1"/>
</dbReference>
<evidence type="ECO:0000313" key="1">
    <source>
        <dbReference type="EMBL" id="MXO98923.1"/>
    </source>
</evidence>
<proteinExistence type="predicted"/>
<dbReference type="Proteomes" id="UP000469430">
    <property type="component" value="Unassembled WGS sequence"/>
</dbReference>
<dbReference type="InterPro" id="IPR024997">
    <property type="entry name" value="DUF3892"/>
</dbReference>
<dbReference type="OrthoDB" id="826539at2"/>
<sequence>MADHQITRTRKDGPDADRRIDACEVGGHIYGTDDIISFIENRTHTFFTNYGRRADVYVRVRNNRKYLTTSADGYGQNNLLLLPDC</sequence>
<organism evidence="1 2">
    <name type="scientific">Croceibacterium xixiisoli</name>
    <dbReference type="NCBI Taxonomy" id="1476466"/>
    <lineage>
        <taxon>Bacteria</taxon>
        <taxon>Pseudomonadati</taxon>
        <taxon>Pseudomonadota</taxon>
        <taxon>Alphaproteobacteria</taxon>
        <taxon>Sphingomonadales</taxon>
        <taxon>Erythrobacteraceae</taxon>
        <taxon>Croceibacterium</taxon>
    </lineage>
</organism>
<accession>A0A6I4TX77</accession>
<reference evidence="1 2" key="1">
    <citation type="submission" date="2019-12" db="EMBL/GenBank/DDBJ databases">
        <title>Genomic-based taxomic classification of the family Erythrobacteraceae.</title>
        <authorList>
            <person name="Xu L."/>
        </authorList>
    </citation>
    <scope>NUCLEOTIDE SEQUENCE [LARGE SCALE GENOMIC DNA]</scope>
    <source>
        <strain evidence="1 2">S36</strain>
    </source>
</reference>
<gene>
    <name evidence="1" type="ORF">GRI97_07975</name>
</gene>